<dbReference type="Pfam" id="PF20092">
    <property type="entry name" value="DUF6483"/>
    <property type="match status" value="1"/>
</dbReference>
<organism evidence="1 2">
    <name type="scientific">Paenibacillus polygoni</name>
    <dbReference type="NCBI Taxonomy" id="3050112"/>
    <lineage>
        <taxon>Bacteria</taxon>
        <taxon>Bacillati</taxon>
        <taxon>Bacillota</taxon>
        <taxon>Bacilli</taxon>
        <taxon>Bacillales</taxon>
        <taxon>Paenibacillaceae</taxon>
        <taxon>Paenibacillus</taxon>
    </lineage>
</organism>
<protein>
    <submittedName>
        <fullName evidence="1">DUF6483 family protein</fullName>
    </submittedName>
</protein>
<evidence type="ECO:0000313" key="1">
    <source>
        <dbReference type="EMBL" id="WIV18684.1"/>
    </source>
</evidence>
<gene>
    <name evidence="1" type="ORF">QPK24_20415</name>
</gene>
<accession>A0ABY8X3Y9</accession>
<proteinExistence type="predicted"/>
<reference evidence="1 2" key="1">
    <citation type="submission" date="2023-06" db="EMBL/GenBank/DDBJ databases">
        <title>Paenibacillus polygonum sp. nov., an endophytic bacterium, isolated from Polygonum lapathifolium L. in Nanji Wetland National Nature Reserve, South of Poyang Lake, Jiangxi Province, China.</title>
        <authorList>
            <person name="Yu Z."/>
        </authorList>
    </citation>
    <scope>NUCLEOTIDE SEQUENCE [LARGE SCALE GENOMIC DNA]</scope>
    <source>
        <strain evidence="1 2">C31</strain>
    </source>
</reference>
<evidence type="ECO:0000313" key="2">
    <source>
        <dbReference type="Proteomes" id="UP001236415"/>
    </source>
</evidence>
<name>A0ABY8X3Y9_9BACL</name>
<dbReference type="InterPro" id="IPR045507">
    <property type="entry name" value="DUF6483"/>
</dbReference>
<keyword evidence="2" id="KW-1185">Reference proteome</keyword>
<sequence>MFRRDYLLRMVEEMTSMIGKVFELKQKKKHIEALWELDEWLKRQFRLNSQLLNSLSTEDIIDFFRQGSGIEVDQVQQVARILEEEGEIYQDQGHTDEGLIRYMKALHLYLYCMLNGANPDILQAPVRIQQLYVKVKGYELPDKTERLSALYHEEIGQYAEAENSWYRLVDRDLEEQYKEEARLFYQRLLKLEDGKLKQGGLPRQEVEEGLHHLQRK</sequence>
<dbReference type="RefSeq" id="WP_285744260.1">
    <property type="nucleotide sequence ID" value="NZ_CP127162.1"/>
</dbReference>
<dbReference type="EMBL" id="CP127162">
    <property type="protein sequence ID" value="WIV18684.1"/>
    <property type="molecule type" value="Genomic_DNA"/>
</dbReference>
<dbReference type="Proteomes" id="UP001236415">
    <property type="component" value="Chromosome"/>
</dbReference>